<evidence type="ECO:0000256" key="7">
    <source>
        <dbReference type="ARBA" id="ARBA00023033"/>
    </source>
</evidence>
<evidence type="ECO:0000256" key="3">
    <source>
        <dbReference type="ARBA" id="ARBA00022617"/>
    </source>
</evidence>
<dbReference type="GO" id="GO:0020037">
    <property type="term" value="F:heme binding"/>
    <property type="evidence" value="ECO:0007669"/>
    <property type="project" value="InterPro"/>
</dbReference>
<reference evidence="11" key="1">
    <citation type="submission" date="2022-08" db="EMBL/GenBank/DDBJ databases">
        <authorList>
            <person name="Gutierrez-Valencia J."/>
        </authorList>
    </citation>
    <scope>NUCLEOTIDE SEQUENCE</scope>
</reference>
<proteinExistence type="inferred from homology"/>
<evidence type="ECO:0000256" key="1">
    <source>
        <dbReference type="ARBA" id="ARBA00001971"/>
    </source>
</evidence>
<dbReference type="CDD" id="cd11072">
    <property type="entry name" value="CYP71-like"/>
    <property type="match status" value="1"/>
</dbReference>
<dbReference type="Gene3D" id="1.10.630.10">
    <property type="entry name" value="Cytochrome P450"/>
    <property type="match status" value="1"/>
</dbReference>
<dbReference type="PANTHER" id="PTHR47955">
    <property type="entry name" value="CYTOCHROME P450 FAMILY 71 PROTEIN"/>
    <property type="match status" value="1"/>
</dbReference>
<dbReference type="InterPro" id="IPR036396">
    <property type="entry name" value="Cyt_P450_sf"/>
</dbReference>
<dbReference type="PROSITE" id="PS00086">
    <property type="entry name" value="CYTOCHROME_P450"/>
    <property type="match status" value="1"/>
</dbReference>
<dbReference type="SUPFAM" id="SSF48264">
    <property type="entry name" value="Cytochrome P450"/>
    <property type="match status" value="1"/>
</dbReference>
<comment type="caution">
    <text evidence="11">The sequence shown here is derived from an EMBL/GenBank/DDBJ whole genome shotgun (WGS) entry which is preliminary data.</text>
</comment>
<keyword evidence="10" id="KW-0812">Transmembrane</keyword>
<comment type="cofactor">
    <cofactor evidence="1 8">
        <name>heme</name>
        <dbReference type="ChEBI" id="CHEBI:30413"/>
    </cofactor>
</comment>
<evidence type="ECO:0008006" key="13">
    <source>
        <dbReference type="Google" id="ProtNLM"/>
    </source>
</evidence>
<dbReference type="PANTHER" id="PTHR47955:SF8">
    <property type="entry name" value="CYTOCHROME P450 71D11-LIKE"/>
    <property type="match status" value="1"/>
</dbReference>
<accession>A0AAV0GQX3</accession>
<dbReference type="GO" id="GO:0004497">
    <property type="term" value="F:monooxygenase activity"/>
    <property type="evidence" value="ECO:0007669"/>
    <property type="project" value="UniProtKB-KW"/>
</dbReference>
<dbReference type="InterPro" id="IPR001128">
    <property type="entry name" value="Cyt_P450"/>
</dbReference>
<evidence type="ECO:0000256" key="10">
    <source>
        <dbReference type="SAM" id="Phobius"/>
    </source>
</evidence>
<dbReference type="Proteomes" id="UP001154282">
    <property type="component" value="Unassembled WGS sequence"/>
</dbReference>
<evidence type="ECO:0000256" key="6">
    <source>
        <dbReference type="ARBA" id="ARBA00023004"/>
    </source>
</evidence>
<evidence type="ECO:0000256" key="8">
    <source>
        <dbReference type="PIRSR" id="PIRSR602401-1"/>
    </source>
</evidence>
<evidence type="ECO:0000313" key="11">
    <source>
        <dbReference type="EMBL" id="CAI0374778.1"/>
    </source>
</evidence>
<dbReference type="FunFam" id="1.10.630.10:FF:000043">
    <property type="entry name" value="Cytochrome P450 99A2"/>
    <property type="match status" value="1"/>
</dbReference>
<keyword evidence="10" id="KW-1133">Transmembrane helix</keyword>
<keyword evidence="5 9" id="KW-0560">Oxidoreductase</keyword>
<dbReference type="PRINTS" id="PR00463">
    <property type="entry name" value="EP450I"/>
</dbReference>
<organism evidence="11 12">
    <name type="scientific">Linum tenue</name>
    <dbReference type="NCBI Taxonomy" id="586396"/>
    <lineage>
        <taxon>Eukaryota</taxon>
        <taxon>Viridiplantae</taxon>
        <taxon>Streptophyta</taxon>
        <taxon>Embryophyta</taxon>
        <taxon>Tracheophyta</taxon>
        <taxon>Spermatophyta</taxon>
        <taxon>Magnoliopsida</taxon>
        <taxon>eudicotyledons</taxon>
        <taxon>Gunneridae</taxon>
        <taxon>Pentapetalae</taxon>
        <taxon>rosids</taxon>
        <taxon>fabids</taxon>
        <taxon>Malpighiales</taxon>
        <taxon>Linaceae</taxon>
        <taxon>Linum</taxon>
    </lineage>
</organism>
<dbReference type="GO" id="GO:0005506">
    <property type="term" value="F:iron ion binding"/>
    <property type="evidence" value="ECO:0007669"/>
    <property type="project" value="InterPro"/>
</dbReference>
<keyword evidence="4 8" id="KW-0479">Metal-binding</keyword>
<keyword evidence="10" id="KW-0472">Membrane</keyword>
<feature type="transmembrane region" description="Helical" evidence="10">
    <location>
        <begin position="20"/>
        <end position="39"/>
    </location>
</feature>
<gene>
    <name evidence="11" type="ORF">LITE_LOCUS337</name>
</gene>
<protein>
    <recommendedName>
        <fullName evidence="13">Cytochrome P450</fullName>
    </recommendedName>
</protein>
<name>A0AAV0GQX3_9ROSI</name>
<evidence type="ECO:0000256" key="5">
    <source>
        <dbReference type="ARBA" id="ARBA00023002"/>
    </source>
</evidence>
<keyword evidence="12" id="KW-1185">Reference proteome</keyword>
<evidence type="ECO:0000256" key="9">
    <source>
        <dbReference type="RuleBase" id="RU000461"/>
    </source>
</evidence>
<dbReference type="Pfam" id="PF00067">
    <property type="entry name" value="p450"/>
    <property type="match status" value="1"/>
</dbReference>
<evidence type="ECO:0000256" key="2">
    <source>
        <dbReference type="ARBA" id="ARBA00010617"/>
    </source>
</evidence>
<dbReference type="PRINTS" id="PR00385">
    <property type="entry name" value="P450"/>
</dbReference>
<keyword evidence="7 9" id="KW-0503">Monooxygenase</keyword>
<dbReference type="GO" id="GO:0016705">
    <property type="term" value="F:oxidoreductase activity, acting on paired donors, with incorporation or reduction of molecular oxygen"/>
    <property type="evidence" value="ECO:0007669"/>
    <property type="project" value="InterPro"/>
</dbReference>
<dbReference type="InterPro" id="IPR017972">
    <property type="entry name" value="Cyt_P450_CS"/>
</dbReference>
<evidence type="ECO:0000256" key="4">
    <source>
        <dbReference type="ARBA" id="ARBA00022723"/>
    </source>
</evidence>
<dbReference type="EMBL" id="CAMGYJ010000002">
    <property type="protein sequence ID" value="CAI0374778.1"/>
    <property type="molecule type" value="Genomic_DNA"/>
</dbReference>
<dbReference type="InterPro" id="IPR002401">
    <property type="entry name" value="Cyt_P450_E_grp-I"/>
</dbReference>
<evidence type="ECO:0000313" key="12">
    <source>
        <dbReference type="Proteomes" id="UP001154282"/>
    </source>
</evidence>
<sequence>MDNDYLAADHQLPSSTTPPLHLLIIFFFLAAAAGTKILIKRKTSNSSTQQLPPGPWKLPIIGNLHQLLGAQPPHRRLMDLARKHGPLMHLQLGETSNVVVSSPELAKEILKTHDLNFANRPLYPVARILSYDARDMAFAPYGDYFRHIRKVTSEELLGRRRVKSLRPVMEAEIADLVTALRNSKSYQGVVVNLCRMLDALGNTLICRVAFGKMTPKQQEAFLPLKEEMVKAYGGFGLGNFFPSSKLIRLLSGTERAATKLHKEMDAMLESIVGEHMATRKARSDDLLDVLLNLMEEEEKNQELGFSITIVEIKAIILDVILSGSDTSTGTVAWVMSELMRHPRVMEKAQGEVRQTFDAKGMPIDEAGIEELNYLKAVVKETFRLRPITPLLVPRECREAVVVGGYQIPEKTRVMVNSLAIGQDSRYWTDPEKFSPERFVDLPEIDHRGTCFEFLPFGAGRRMCPGMTFGSTVIELLLANLLYHFDWQLPDGIEPRDVDMSEKFGLALRKEHDLHLIPIPYYP</sequence>
<comment type="similarity">
    <text evidence="2 9">Belongs to the cytochrome P450 family.</text>
</comment>
<keyword evidence="6 8" id="KW-0408">Iron</keyword>
<feature type="binding site" description="axial binding residue" evidence="8">
    <location>
        <position position="463"/>
    </location>
    <ligand>
        <name>heme</name>
        <dbReference type="ChEBI" id="CHEBI:30413"/>
    </ligand>
    <ligandPart>
        <name>Fe</name>
        <dbReference type="ChEBI" id="CHEBI:18248"/>
    </ligandPart>
</feature>
<keyword evidence="3 8" id="KW-0349">Heme</keyword>
<dbReference type="AlphaFoldDB" id="A0AAV0GQX3"/>